<evidence type="ECO:0008006" key="8">
    <source>
        <dbReference type="Google" id="ProtNLM"/>
    </source>
</evidence>
<gene>
    <name evidence="7" type="ORF">EGYM00392_LOCUS31998</name>
</gene>
<evidence type="ECO:0000256" key="6">
    <source>
        <dbReference type="SAM" id="MobiDB-lite"/>
    </source>
</evidence>
<accession>A0A7S1IRT6</accession>
<keyword evidence="4" id="KW-0833">Ubl conjugation pathway</keyword>
<dbReference type="InterPro" id="IPR033270">
    <property type="entry name" value="VPRBP/DCAF1"/>
</dbReference>
<feature type="compositionally biased region" description="Acidic residues" evidence="6">
    <location>
        <begin position="549"/>
        <end position="574"/>
    </location>
</feature>
<dbReference type="UniPathway" id="UPA00143"/>
<dbReference type="GO" id="GO:0005634">
    <property type="term" value="C:nucleus"/>
    <property type="evidence" value="ECO:0007669"/>
    <property type="project" value="UniProtKB-SubCell"/>
</dbReference>
<comment type="similarity">
    <text evidence="3">Belongs to the VPRBP/DCAF1 family.</text>
</comment>
<dbReference type="InterPro" id="IPR015943">
    <property type="entry name" value="WD40/YVTN_repeat-like_dom_sf"/>
</dbReference>
<organism evidence="7">
    <name type="scientific">Eutreptiella gymnastica</name>
    <dbReference type="NCBI Taxonomy" id="73025"/>
    <lineage>
        <taxon>Eukaryota</taxon>
        <taxon>Discoba</taxon>
        <taxon>Euglenozoa</taxon>
        <taxon>Euglenida</taxon>
        <taxon>Spirocuta</taxon>
        <taxon>Euglenophyceae</taxon>
        <taxon>Eutreptiales</taxon>
        <taxon>Eutreptiaceae</taxon>
        <taxon>Eutreptiella</taxon>
    </lineage>
</organism>
<dbReference type="Gene3D" id="2.130.10.10">
    <property type="entry name" value="YVTN repeat-like/Quinoprotein amine dehydrogenase"/>
    <property type="match status" value="1"/>
</dbReference>
<evidence type="ECO:0000256" key="5">
    <source>
        <dbReference type="ARBA" id="ARBA00023242"/>
    </source>
</evidence>
<feature type="compositionally biased region" description="Acidic residues" evidence="6">
    <location>
        <begin position="605"/>
        <end position="624"/>
    </location>
</feature>
<sequence length="640" mass="71100">MAHEPSLCDAIRASVCKVLLAMSKEVKNKNDLARLSPPLPKVLPDLINQVKEKEASGVAGRDHEVLRKCVQEILQVLHQCSTAQKGDISDMSIHAASDPTDRRIEKAGIVESTPIEYSNKELLQVVHGYLTQNCLHKAASALQAEAGIQGNWTGTSLDKIVKVFLKQQHQNCANPISTLPPLSLKSTHCCPTPSTTSSSFNFATRLFNRSIVARCNLSNRRFDVGAIYSRFRLAKTLRDEDSHFLSTAFLRDGESMLFGCADGCLTQYNLNTLEKSWSHEMSSSNDTGISGIRVSRDNESVICWFHDELQVCPLDNPGHTMVSIPEAYAGVFGNFNEHYILATSSREEDYCRLYDALSQTEVQTFRSQQARKTHNDNNIASFHPEDNLILSDGILWDVRCGSRPIHWFDKLFEGSAGCFHPGGNEIIIDKEVWDVRKRGLLFSCPALHNSYIHFSPLNDIMYAVRHAVDDREEEEEQTNHWFKVVDSSTYQHIHTQPTDRAIVNFAVHPQDRYVALMHHSDDIMESVCKVYTIGRVKRSVETADGESASTEEDEEDEEDEELEDDSDESEDESSESGRVTTGVGTTVVAEVRVGTVAASLLSSSSEEEDSDDESDEESDEDSDGEAAAVFELDPGAGVGG</sequence>
<dbReference type="PANTHER" id="PTHR13129">
    <property type="entry name" value="VPRBP PROTEIN-RELATED"/>
    <property type="match status" value="1"/>
</dbReference>
<dbReference type="InterPro" id="IPR006594">
    <property type="entry name" value="LisH"/>
</dbReference>
<comment type="pathway">
    <text evidence="2">Protein modification; protein ubiquitination.</text>
</comment>
<evidence type="ECO:0000313" key="7">
    <source>
        <dbReference type="EMBL" id="CAD9020883.1"/>
    </source>
</evidence>
<comment type="subcellular location">
    <subcellularLocation>
        <location evidence="1">Nucleus</location>
    </subcellularLocation>
</comment>
<feature type="region of interest" description="Disordered" evidence="6">
    <location>
        <begin position="540"/>
        <end position="640"/>
    </location>
</feature>
<dbReference type="GO" id="GO:0016567">
    <property type="term" value="P:protein ubiquitination"/>
    <property type="evidence" value="ECO:0007669"/>
    <property type="project" value="UniProtKB-UniPathway"/>
</dbReference>
<dbReference type="AlphaFoldDB" id="A0A7S1IRT6"/>
<dbReference type="PANTHER" id="PTHR13129:SF4">
    <property type="entry name" value="DDB1- AND CUL4-ASSOCIATED FACTOR 1"/>
    <property type="match status" value="1"/>
</dbReference>
<feature type="compositionally biased region" description="Low complexity" evidence="6">
    <location>
        <begin position="576"/>
        <end position="597"/>
    </location>
</feature>
<dbReference type="InterPro" id="IPR011047">
    <property type="entry name" value="Quinoprotein_ADH-like_sf"/>
</dbReference>
<keyword evidence="5" id="KW-0539">Nucleus</keyword>
<evidence type="ECO:0000256" key="2">
    <source>
        <dbReference type="ARBA" id="ARBA00004906"/>
    </source>
</evidence>
<dbReference type="PROSITE" id="PS50896">
    <property type="entry name" value="LISH"/>
    <property type="match status" value="1"/>
</dbReference>
<reference evidence="7" key="1">
    <citation type="submission" date="2021-01" db="EMBL/GenBank/DDBJ databases">
        <authorList>
            <person name="Corre E."/>
            <person name="Pelletier E."/>
            <person name="Niang G."/>
            <person name="Scheremetjew M."/>
            <person name="Finn R."/>
            <person name="Kale V."/>
            <person name="Holt S."/>
            <person name="Cochrane G."/>
            <person name="Meng A."/>
            <person name="Brown T."/>
            <person name="Cohen L."/>
        </authorList>
    </citation>
    <scope>NUCLEOTIDE SEQUENCE</scope>
    <source>
        <strain evidence="7">NIES-381</strain>
    </source>
</reference>
<name>A0A7S1IRT6_9EUGL</name>
<evidence type="ECO:0000256" key="3">
    <source>
        <dbReference type="ARBA" id="ARBA00008845"/>
    </source>
</evidence>
<dbReference type="SMART" id="SM00667">
    <property type="entry name" value="LisH"/>
    <property type="match status" value="1"/>
</dbReference>
<proteinExistence type="inferred from homology"/>
<dbReference type="EMBL" id="HBGA01085769">
    <property type="protein sequence ID" value="CAD9020883.1"/>
    <property type="molecule type" value="Transcribed_RNA"/>
</dbReference>
<protein>
    <recommendedName>
        <fullName evidence="8">LisH domain-containing protein</fullName>
    </recommendedName>
</protein>
<evidence type="ECO:0000256" key="4">
    <source>
        <dbReference type="ARBA" id="ARBA00022786"/>
    </source>
</evidence>
<dbReference type="SUPFAM" id="SSF50998">
    <property type="entry name" value="Quinoprotein alcohol dehydrogenase-like"/>
    <property type="match status" value="1"/>
</dbReference>
<evidence type="ECO:0000256" key="1">
    <source>
        <dbReference type="ARBA" id="ARBA00004123"/>
    </source>
</evidence>
<dbReference type="GO" id="GO:0080008">
    <property type="term" value="C:Cul4-RING E3 ubiquitin ligase complex"/>
    <property type="evidence" value="ECO:0007669"/>
    <property type="project" value="TreeGrafter"/>
</dbReference>